<dbReference type="STRING" id="1076256.A0A2H3B334"/>
<feature type="compositionally biased region" description="Pro residues" evidence="1">
    <location>
        <begin position="472"/>
        <end position="482"/>
    </location>
</feature>
<reference evidence="3" key="1">
    <citation type="journal article" date="2017" name="Nat. Ecol. Evol.">
        <title>Genome expansion and lineage-specific genetic innovations in the forest pathogenic fungi Armillaria.</title>
        <authorList>
            <person name="Sipos G."/>
            <person name="Prasanna A.N."/>
            <person name="Walter M.C."/>
            <person name="O'Connor E."/>
            <person name="Balint B."/>
            <person name="Krizsan K."/>
            <person name="Kiss B."/>
            <person name="Hess J."/>
            <person name="Varga T."/>
            <person name="Slot J."/>
            <person name="Riley R."/>
            <person name="Boka B."/>
            <person name="Rigling D."/>
            <person name="Barry K."/>
            <person name="Lee J."/>
            <person name="Mihaltcheva S."/>
            <person name="LaButti K."/>
            <person name="Lipzen A."/>
            <person name="Waldron R."/>
            <person name="Moloney N.M."/>
            <person name="Sperisen C."/>
            <person name="Kredics L."/>
            <person name="Vagvoelgyi C."/>
            <person name="Patrignani A."/>
            <person name="Fitzpatrick D."/>
            <person name="Nagy I."/>
            <person name="Doyle S."/>
            <person name="Anderson J.B."/>
            <person name="Grigoriev I.V."/>
            <person name="Gueldener U."/>
            <person name="Muensterkoetter M."/>
            <person name="Nagy L.G."/>
        </authorList>
    </citation>
    <scope>NUCLEOTIDE SEQUENCE [LARGE SCALE GENOMIC DNA]</scope>
    <source>
        <strain evidence="3">28-4</strain>
    </source>
</reference>
<accession>A0A2H3B334</accession>
<dbReference type="Proteomes" id="UP000218334">
    <property type="component" value="Unassembled WGS sequence"/>
</dbReference>
<sequence>MKGWLSGPQQEFIEQNYLQTFCKYHLEDPGRLKNYAKTAANGLLVKFGWRRPFNVPPMPVEVEDVLTPEDAAMKGAVVARLYPSMLSWLTRNANRVDAPIVKKSVKTREDPTTLLLNRLVGLGDIGLKGQLPFQAWASSLAEDSELVVEFTSQREELGLNQRQRMGLYVSFFAKAFAALPEEEQVVWRERVEEEKAAAREERNTANGNLGVLLPPAEALLLMDRLPKIIGPVCEQFSAMAGVAVCVMFGGPDPRMGGKSSVKSFSYGSNKQPIPEKFSANEPRFERCMGAFSDFVAECYDEDDEKKRALPVSEDMDVELRPSSSRRVDFQEIDPNVKEINPAAVECESMGAEDAEEHEGEVNQPSKKRKKRAKNDDGGEGARPKKQRKKGKGGGVAFASNERGKKTLKVGPKTTMEPRAALKQISNSLAAVMGPSAAVPPSPQPNIVRMPITGPNDTPNPFAAPHLVLKHPLMPPPIPPPGFKIPENDKATSRESSLVADGDNDQSEDGPVGPPPSDSLSREASPSPEVFGDALLLDSSKWEPWFATARGYLDQFELGHEWTLAIISFTLWEGRNGFAEGTRSLPTLDRRPKQVGWWSQRHRSPVPKLGRPEILEFEKKWWSWWRALQPSWRKVTSEEGHVVVGSRTIEGEWEKLACPGKNGMYSILACLAWWKRGIDDLSGNKGRLVSDWEAALDEVGWVLTDLSRERSA</sequence>
<organism evidence="2 3">
    <name type="scientific">Armillaria solidipes</name>
    <dbReference type="NCBI Taxonomy" id="1076256"/>
    <lineage>
        <taxon>Eukaryota</taxon>
        <taxon>Fungi</taxon>
        <taxon>Dikarya</taxon>
        <taxon>Basidiomycota</taxon>
        <taxon>Agaricomycotina</taxon>
        <taxon>Agaricomycetes</taxon>
        <taxon>Agaricomycetidae</taxon>
        <taxon>Agaricales</taxon>
        <taxon>Marasmiineae</taxon>
        <taxon>Physalacriaceae</taxon>
        <taxon>Armillaria</taxon>
    </lineage>
</organism>
<name>A0A2H3B334_9AGAR</name>
<feature type="region of interest" description="Disordered" evidence="1">
    <location>
        <begin position="309"/>
        <end position="411"/>
    </location>
</feature>
<gene>
    <name evidence="2" type="ORF">ARMSODRAFT_978397</name>
</gene>
<evidence type="ECO:0000313" key="3">
    <source>
        <dbReference type="Proteomes" id="UP000218334"/>
    </source>
</evidence>
<dbReference type="AlphaFoldDB" id="A0A2H3B334"/>
<feature type="region of interest" description="Disordered" evidence="1">
    <location>
        <begin position="469"/>
        <end position="526"/>
    </location>
</feature>
<protein>
    <submittedName>
        <fullName evidence="2">Uncharacterized protein</fullName>
    </submittedName>
</protein>
<proteinExistence type="predicted"/>
<feature type="compositionally biased region" description="Basic and acidic residues" evidence="1">
    <location>
        <begin position="373"/>
        <end position="382"/>
    </location>
</feature>
<evidence type="ECO:0000256" key="1">
    <source>
        <dbReference type="SAM" id="MobiDB-lite"/>
    </source>
</evidence>
<dbReference type="EMBL" id="KZ293446">
    <property type="protein sequence ID" value="PBK65281.1"/>
    <property type="molecule type" value="Genomic_DNA"/>
</dbReference>
<evidence type="ECO:0000313" key="2">
    <source>
        <dbReference type="EMBL" id="PBK65281.1"/>
    </source>
</evidence>
<keyword evidence="3" id="KW-1185">Reference proteome</keyword>